<gene>
    <name evidence="1" type="ORF">SAMN05421579_12033</name>
</gene>
<accession>A0A1I5BMB0</accession>
<proteinExistence type="predicted"/>
<dbReference type="InterPro" id="IPR014988">
    <property type="entry name" value="Uncharacterised_YqcI/YcgG"/>
</dbReference>
<evidence type="ECO:0008006" key="3">
    <source>
        <dbReference type="Google" id="ProtNLM"/>
    </source>
</evidence>
<sequence length="252" mass="29050">MSILDKNHNLNVLISQQQLNKSGVDWHHAVFRDIESRLSDVDFPCVFSKRAFRKNLLKFIFIENFDTSGVQHLGNGIKEYVEISKNWDGDLNTAYPLIVAFSQSVIDAQSVDDYHAFGWKVLQNLHYIDSVPWPENVSKDPNSSSWSMCFNGMQLFCNMSSPANQVRRSRNLGKHFILVINPRERFDIVAGDTPAGRRVRFNIRDRIDKYDGLPRSLQLGSYGSNALEWQQYGLLEENIENTGKCPFLFRKK</sequence>
<dbReference type="EMBL" id="FOVO01000020">
    <property type="protein sequence ID" value="SFN75802.1"/>
    <property type="molecule type" value="Genomic_DNA"/>
</dbReference>
<dbReference type="AlphaFoldDB" id="A0A1I5BMB0"/>
<dbReference type="PANTHER" id="PTHR40045:SF1">
    <property type="entry name" value="YQCI_YCGG FAMILY PROTEIN"/>
    <property type="match status" value="1"/>
</dbReference>
<keyword evidence="2" id="KW-1185">Reference proteome</keyword>
<name>A0A1I5BMB0_9GAMM</name>
<reference evidence="2" key="1">
    <citation type="submission" date="2016-10" db="EMBL/GenBank/DDBJ databases">
        <authorList>
            <person name="Varghese N."/>
            <person name="Submissions S."/>
        </authorList>
    </citation>
    <scope>NUCLEOTIDE SEQUENCE [LARGE SCALE GENOMIC DNA]</scope>
    <source>
        <strain evidence="2">DSM 16522</strain>
    </source>
</reference>
<evidence type="ECO:0000313" key="1">
    <source>
        <dbReference type="EMBL" id="SFN75802.1"/>
    </source>
</evidence>
<evidence type="ECO:0000313" key="2">
    <source>
        <dbReference type="Proteomes" id="UP000199011"/>
    </source>
</evidence>
<dbReference type="Pfam" id="PF08892">
    <property type="entry name" value="YqcI_YcgG"/>
    <property type="match status" value="1"/>
</dbReference>
<protein>
    <recommendedName>
        <fullName evidence="3">YqcI/YcgG family protein</fullName>
    </recommendedName>
</protein>
<organism evidence="1 2">
    <name type="scientific">Xenorhabdus japonica</name>
    <dbReference type="NCBI Taxonomy" id="53341"/>
    <lineage>
        <taxon>Bacteria</taxon>
        <taxon>Pseudomonadati</taxon>
        <taxon>Pseudomonadota</taxon>
        <taxon>Gammaproteobacteria</taxon>
        <taxon>Enterobacterales</taxon>
        <taxon>Morganellaceae</taxon>
        <taxon>Xenorhabdus</taxon>
    </lineage>
</organism>
<dbReference type="RefSeq" id="WP_217644295.1">
    <property type="nucleotide sequence ID" value="NZ_CAWRAH010000049.1"/>
</dbReference>
<dbReference type="PANTHER" id="PTHR40045">
    <property type="entry name" value="YCGG FAMILY PROTEIN"/>
    <property type="match status" value="1"/>
</dbReference>
<dbReference type="Proteomes" id="UP000199011">
    <property type="component" value="Unassembled WGS sequence"/>
</dbReference>
<dbReference type="STRING" id="53341.SAMN05421579_12033"/>